<keyword evidence="2" id="KW-1185">Reference proteome</keyword>
<dbReference type="Proteomes" id="UP000273143">
    <property type="component" value="Chromosome"/>
</dbReference>
<proteinExistence type="predicted"/>
<name>A0A3Q9JLK3_9GAMM</name>
<protein>
    <submittedName>
        <fullName evidence="1">Uncharacterized protein</fullName>
    </submittedName>
</protein>
<dbReference type="AlphaFoldDB" id="A0A3Q9JLK3"/>
<evidence type="ECO:0000313" key="2">
    <source>
        <dbReference type="Proteomes" id="UP000273143"/>
    </source>
</evidence>
<gene>
    <name evidence="1" type="ORF">DM558_06400</name>
</gene>
<dbReference type="EMBL" id="CP029822">
    <property type="protein sequence ID" value="AZS50428.1"/>
    <property type="molecule type" value="Genomic_DNA"/>
</dbReference>
<reference evidence="2" key="1">
    <citation type="submission" date="2018-06" db="EMBL/GenBank/DDBJ databases">
        <title>Complete genome of Pseudomonas insecticola strain QZS01.</title>
        <authorList>
            <person name="Wang J."/>
            <person name="Su Q."/>
        </authorList>
    </citation>
    <scope>NUCLEOTIDE SEQUENCE [LARGE SCALE GENOMIC DNA]</scope>
    <source>
        <strain evidence="2">QZS01</strain>
    </source>
</reference>
<dbReference type="RefSeq" id="WP_127162772.1">
    <property type="nucleotide sequence ID" value="NZ_CP029822.1"/>
</dbReference>
<accession>A0A3Q9JLK3</accession>
<organism evidence="1 2">
    <name type="scientific">Entomomonas moraniae</name>
    <dbReference type="NCBI Taxonomy" id="2213226"/>
    <lineage>
        <taxon>Bacteria</taxon>
        <taxon>Pseudomonadati</taxon>
        <taxon>Pseudomonadota</taxon>
        <taxon>Gammaproteobacteria</taxon>
        <taxon>Pseudomonadales</taxon>
        <taxon>Pseudomonadaceae</taxon>
        <taxon>Entomomonas</taxon>
    </lineage>
</organism>
<sequence length="85" mass="9972">MITEQEWDYIKEGDSIYWAHPFVNKVREMKITAIRQTGFDSILIDTGVSDKNTRKAFSFLFSDPDCARKFLDEHIKLIEESNKRG</sequence>
<evidence type="ECO:0000313" key="1">
    <source>
        <dbReference type="EMBL" id="AZS50428.1"/>
    </source>
</evidence>
<dbReference type="KEGG" id="emo:DM558_06400"/>